<feature type="region of interest" description="Disordered" evidence="1">
    <location>
        <begin position="1"/>
        <end position="22"/>
    </location>
</feature>
<feature type="region of interest" description="Disordered" evidence="1">
    <location>
        <begin position="143"/>
        <end position="189"/>
    </location>
</feature>
<dbReference type="Proteomes" id="UP001149074">
    <property type="component" value="Unassembled WGS sequence"/>
</dbReference>
<gene>
    <name evidence="3" type="ORF">N7532_006750</name>
</gene>
<feature type="compositionally biased region" description="Basic and acidic residues" evidence="1">
    <location>
        <begin position="62"/>
        <end position="96"/>
    </location>
</feature>
<feature type="compositionally biased region" description="Basic and acidic residues" evidence="1">
    <location>
        <begin position="383"/>
        <end position="392"/>
    </location>
</feature>
<dbReference type="OrthoDB" id="5410752at2759"/>
<feature type="compositionally biased region" description="Polar residues" evidence="1">
    <location>
        <begin position="600"/>
        <end position="610"/>
    </location>
</feature>
<dbReference type="InterPro" id="IPR058348">
    <property type="entry name" value="DUF8035"/>
</dbReference>
<keyword evidence="4" id="KW-1185">Reference proteome</keyword>
<reference evidence="3" key="1">
    <citation type="submission" date="2022-11" db="EMBL/GenBank/DDBJ databases">
        <authorList>
            <person name="Petersen C."/>
        </authorList>
    </citation>
    <scope>NUCLEOTIDE SEQUENCE</scope>
    <source>
        <strain evidence="3">IBT 30761</strain>
    </source>
</reference>
<evidence type="ECO:0000259" key="2">
    <source>
        <dbReference type="Pfam" id="PF26118"/>
    </source>
</evidence>
<dbReference type="Pfam" id="PF26118">
    <property type="entry name" value="DUF8035"/>
    <property type="match status" value="1"/>
</dbReference>
<evidence type="ECO:0000256" key="1">
    <source>
        <dbReference type="SAM" id="MobiDB-lite"/>
    </source>
</evidence>
<sequence length="774" mass="93265">MSRRTPLRDYDDEEDFEYEHERYARPRRREREFEDDMEYRRRRSMPPVEEMEHLRIRERPPRDFVREGFTPPRERGPVAMRRSADDDFRPVERDEPYPPSRRRHSYRPREMDDERYIVDERERRRERRPREFDEEQVILEERERRRMRRPRDREEDLIAEDKGRRRRRRPSEVGDDGFIVEEREQHRERLPRVADEEELVIDERERRRGPRPREVDEELIIDDRERRRGPRYDEFDERETIIDEKEKRRMRRPRTLDEEDLVIEAKEKRRSRCSRGVDEEELIVDDRERRRGPRPRGVEDEEFIIAERERREGRRHRPDRDIEEDLLAERRERETPRGYESEDEYRSREKRFEHDRDEERLSTPESRRRPRLRDPQLVEEIIIDDRKRERPSRSGRHRRDPGFNKEIIMRWKDRPSPRELDEEERFRETARHRRSPPEHVLAPEAPEPPGTFPTGPEDVISEEDIMVEASKRRSRSRPRRTPEIVEEADEIEVTKNKIVSPPREVSPEPLRAPPIHEDVITHHRHINHGRQRVTVHVTFEAEAEQTSGHENPRSVRAPSPEIPSTRTSFDEVDVHHQSVKGSRSSEDDLVSKHREEDESVSPTSGPSVEFSNPWDHKDTSSRQGSRSVIDDTRASMASESFHTRGRRTMPRGVEVDDLEEEVVEVHEKRNTPRSTAGLSKNITDEISLADTPSKADSAEMSGALSVIEVAPKYAVEEELERDIKIGQQVEKQHRDERWTEITKELVVREAIERLGYEFEETRMYYYVFSFLEQV</sequence>
<comment type="caution">
    <text evidence="3">The sequence shown here is derived from an EMBL/GenBank/DDBJ whole genome shotgun (WGS) entry which is preliminary data.</text>
</comment>
<feature type="compositionally biased region" description="Basic and acidic residues" evidence="1">
    <location>
        <begin position="327"/>
        <end position="376"/>
    </location>
</feature>
<feature type="compositionally biased region" description="Basic and acidic residues" evidence="1">
    <location>
        <begin position="400"/>
        <end position="429"/>
    </location>
</feature>
<feature type="region of interest" description="Disordered" evidence="1">
    <location>
        <begin position="542"/>
        <end position="648"/>
    </location>
</feature>
<organism evidence="3 4">
    <name type="scientific">Penicillium argentinense</name>
    <dbReference type="NCBI Taxonomy" id="1131581"/>
    <lineage>
        <taxon>Eukaryota</taxon>
        <taxon>Fungi</taxon>
        <taxon>Dikarya</taxon>
        <taxon>Ascomycota</taxon>
        <taxon>Pezizomycotina</taxon>
        <taxon>Eurotiomycetes</taxon>
        <taxon>Eurotiomycetidae</taxon>
        <taxon>Eurotiales</taxon>
        <taxon>Aspergillaceae</taxon>
        <taxon>Penicillium</taxon>
    </lineage>
</organism>
<dbReference type="RefSeq" id="XP_056475403.1">
    <property type="nucleotide sequence ID" value="XM_056619244.1"/>
</dbReference>
<feature type="compositionally biased region" description="Basic and acidic residues" evidence="1">
    <location>
        <begin position="151"/>
        <end position="163"/>
    </location>
</feature>
<name>A0A9W9KB42_9EURO</name>
<evidence type="ECO:0000313" key="3">
    <source>
        <dbReference type="EMBL" id="KAJ5099749.1"/>
    </source>
</evidence>
<feature type="domain" description="DUF8035" evidence="2">
    <location>
        <begin position="735"/>
        <end position="773"/>
    </location>
</feature>
<dbReference type="GeneID" id="81358223"/>
<feature type="compositionally biased region" description="Basic and acidic residues" evidence="1">
    <location>
        <begin position="107"/>
        <end position="130"/>
    </location>
</feature>
<dbReference type="EMBL" id="JAPQKI010000005">
    <property type="protein sequence ID" value="KAJ5099749.1"/>
    <property type="molecule type" value="Genomic_DNA"/>
</dbReference>
<protein>
    <recommendedName>
        <fullName evidence="2">DUF8035 domain-containing protein</fullName>
    </recommendedName>
</protein>
<accession>A0A9W9KB42</accession>
<dbReference type="AlphaFoldDB" id="A0A9W9KB42"/>
<feature type="region of interest" description="Disordered" evidence="1">
    <location>
        <begin position="265"/>
        <end position="488"/>
    </location>
</feature>
<evidence type="ECO:0000313" key="4">
    <source>
        <dbReference type="Proteomes" id="UP001149074"/>
    </source>
</evidence>
<proteinExistence type="predicted"/>
<feature type="region of interest" description="Disordered" evidence="1">
    <location>
        <begin position="62"/>
        <end position="130"/>
    </location>
</feature>
<reference evidence="3" key="2">
    <citation type="journal article" date="2023" name="IMA Fungus">
        <title>Comparative genomic study of the Penicillium genus elucidates a diverse pangenome and 15 lateral gene transfer events.</title>
        <authorList>
            <person name="Petersen C."/>
            <person name="Sorensen T."/>
            <person name="Nielsen M.R."/>
            <person name="Sondergaard T.E."/>
            <person name="Sorensen J.L."/>
            <person name="Fitzpatrick D.A."/>
            <person name="Frisvad J.C."/>
            <person name="Nielsen K.L."/>
        </authorList>
    </citation>
    <scope>NUCLEOTIDE SEQUENCE</scope>
    <source>
        <strain evidence="3">IBT 30761</strain>
    </source>
</reference>
<feature type="compositionally biased region" description="Basic and acidic residues" evidence="1">
    <location>
        <begin position="583"/>
        <end position="596"/>
    </location>
</feature>
<feature type="compositionally biased region" description="Basic and acidic residues" evidence="1">
    <location>
        <begin position="180"/>
        <end position="189"/>
    </location>
</feature>